<feature type="transmembrane region" description="Helical" evidence="6">
    <location>
        <begin position="176"/>
        <end position="196"/>
    </location>
</feature>
<feature type="transmembrane region" description="Helical" evidence="6">
    <location>
        <begin position="97"/>
        <end position="117"/>
    </location>
</feature>
<dbReference type="InterPro" id="IPR030184">
    <property type="entry name" value="WAT1-related"/>
</dbReference>
<feature type="domain" description="EamA" evidence="7">
    <location>
        <begin position="18"/>
        <end position="147"/>
    </location>
</feature>
<dbReference type="OrthoDB" id="1746609at2759"/>
<comment type="similarity">
    <text evidence="2 6">Belongs to the drug/metabolite transporter (DMT) superfamily. Plant drug/metabolite exporter (P-DME) (TC 2.A.7.4) family.</text>
</comment>
<dbReference type="InterPro" id="IPR037185">
    <property type="entry name" value="EmrE-like"/>
</dbReference>
<feature type="transmembrane region" description="Helical" evidence="6">
    <location>
        <begin position="129"/>
        <end position="149"/>
    </location>
</feature>
<feature type="transmembrane region" description="Helical" evidence="6">
    <location>
        <begin position="244"/>
        <end position="265"/>
    </location>
</feature>
<evidence type="ECO:0000313" key="9">
    <source>
        <dbReference type="RefSeq" id="XP_018848498.1"/>
    </source>
</evidence>
<accession>A0A2I4GX85</accession>
<evidence type="ECO:0000256" key="6">
    <source>
        <dbReference type="RuleBase" id="RU363077"/>
    </source>
</evidence>
<comment type="subcellular location">
    <subcellularLocation>
        <location evidence="1 6">Membrane</location>
        <topology evidence="1 6">Multi-pass membrane protein</topology>
    </subcellularLocation>
</comment>
<dbReference type="GeneID" id="109011667"/>
<dbReference type="Proteomes" id="UP000235220">
    <property type="component" value="Chromosome 13"/>
</dbReference>
<evidence type="ECO:0000256" key="3">
    <source>
        <dbReference type="ARBA" id="ARBA00022692"/>
    </source>
</evidence>
<dbReference type="InterPro" id="IPR000620">
    <property type="entry name" value="EamA_dom"/>
</dbReference>
<keyword evidence="5 6" id="KW-0472">Membrane</keyword>
<protein>
    <recommendedName>
        <fullName evidence="6">WAT1-related protein</fullName>
    </recommendedName>
</protein>
<feature type="transmembrane region" description="Helical" evidence="6">
    <location>
        <begin position="272"/>
        <end position="292"/>
    </location>
</feature>
<dbReference type="GO" id="GO:0005886">
    <property type="term" value="C:plasma membrane"/>
    <property type="evidence" value="ECO:0000318"/>
    <property type="project" value="GO_Central"/>
</dbReference>
<dbReference type="SUPFAM" id="SSF103481">
    <property type="entry name" value="Multidrug resistance efflux transporter EmrE"/>
    <property type="match status" value="2"/>
</dbReference>
<keyword evidence="3 6" id="KW-0812">Transmembrane</keyword>
<sequence length="351" mass="37936">MQGLGVVAALVTVQFLEVGLNTMVKAAMSRGMSNYIFVVYSNALAIFVLLLASIIYYRKRSLPPLKFSIVFRIFVLGLLSCSVQTFMYTGIGYSSPTLASAVVDLMPAFTFILAIISRMEKLDLRVQSSLAKCIGTIVSIAGALVVTLYKGLPITSASSPDSRQPNEVLLSPKSNWVLGGCLLATGSFCLAVLFIFQTLIIRDYPSELMVTLICSIFVTIQSASIALFAEKDPAAWRLRLDTELITIGYSALFVIATRSVIVAWACRKKGPVYVALFSPLGIVIAVVMGVTFLGDTLYLGSVIGAAVIALGFYAVIWGQAQEDKTIENRGICSFESSSPNVPLLQNKNLDF</sequence>
<feature type="transmembrane region" description="Helical" evidence="6">
    <location>
        <begin position="69"/>
        <end position="91"/>
    </location>
</feature>
<dbReference type="GO" id="GO:0022857">
    <property type="term" value="F:transmembrane transporter activity"/>
    <property type="evidence" value="ECO:0007669"/>
    <property type="project" value="InterPro"/>
</dbReference>
<evidence type="ECO:0000313" key="8">
    <source>
        <dbReference type="Proteomes" id="UP000235220"/>
    </source>
</evidence>
<gene>
    <name evidence="9" type="primary">LOC109011667</name>
</gene>
<keyword evidence="8" id="KW-1185">Reference proteome</keyword>
<evidence type="ECO:0000256" key="2">
    <source>
        <dbReference type="ARBA" id="ARBA00007635"/>
    </source>
</evidence>
<evidence type="ECO:0000256" key="5">
    <source>
        <dbReference type="ARBA" id="ARBA00023136"/>
    </source>
</evidence>
<dbReference type="Gramene" id="Jr13_17430_p1">
    <property type="protein sequence ID" value="cds.Jr13_17430_p1"/>
    <property type="gene ID" value="Jr13_17430"/>
</dbReference>
<evidence type="ECO:0000256" key="1">
    <source>
        <dbReference type="ARBA" id="ARBA00004141"/>
    </source>
</evidence>
<name>A0A2I4GX85_JUGRE</name>
<feature type="domain" description="EamA" evidence="7">
    <location>
        <begin position="179"/>
        <end position="316"/>
    </location>
</feature>
<evidence type="ECO:0000256" key="4">
    <source>
        <dbReference type="ARBA" id="ARBA00022989"/>
    </source>
</evidence>
<feature type="transmembrane region" description="Helical" evidence="6">
    <location>
        <begin position="298"/>
        <end position="316"/>
    </location>
</feature>
<feature type="transmembrane region" description="Helical" evidence="6">
    <location>
        <begin position="208"/>
        <end position="229"/>
    </location>
</feature>
<dbReference type="KEGG" id="jre:109011667"/>
<organism evidence="8 9">
    <name type="scientific">Juglans regia</name>
    <name type="common">English walnut</name>
    <dbReference type="NCBI Taxonomy" id="51240"/>
    <lineage>
        <taxon>Eukaryota</taxon>
        <taxon>Viridiplantae</taxon>
        <taxon>Streptophyta</taxon>
        <taxon>Embryophyta</taxon>
        <taxon>Tracheophyta</taxon>
        <taxon>Spermatophyta</taxon>
        <taxon>Magnoliopsida</taxon>
        <taxon>eudicotyledons</taxon>
        <taxon>Gunneridae</taxon>
        <taxon>Pentapetalae</taxon>
        <taxon>rosids</taxon>
        <taxon>fabids</taxon>
        <taxon>Fagales</taxon>
        <taxon>Juglandaceae</taxon>
        <taxon>Juglans</taxon>
    </lineage>
</organism>
<dbReference type="PANTHER" id="PTHR31218">
    <property type="entry name" value="WAT1-RELATED PROTEIN"/>
    <property type="match status" value="1"/>
</dbReference>
<dbReference type="Pfam" id="PF00892">
    <property type="entry name" value="EamA"/>
    <property type="match status" value="2"/>
</dbReference>
<proteinExistence type="inferred from homology"/>
<evidence type="ECO:0000259" key="7">
    <source>
        <dbReference type="Pfam" id="PF00892"/>
    </source>
</evidence>
<dbReference type="RefSeq" id="XP_018848498.1">
    <property type="nucleotide sequence ID" value="XM_018992953.2"/>
</dbReference>
<feature type="transmembrane region" description="Helical" evidence="6">
    <location>
        <begin position="36"/>
        <end position="57"/>
    </location>
</feature>
<keyword evidence="4 6" id="KW-1133">Transmembrane helix</keyword>
<reference evidence="9" key="1">
    <citation type="submission" date="2025-08" db="UniProtKB">
        <authorList>
            <consortium name="RefSeq"/>
        </authorList>
    </citation>
    <scope>IDENTIFICATION</scope>
    <source>
        <tissue evidence="9">Leaves</tissue>
    </source>
</reference>
<dbReference type="AlphaFoldDB" id="A0A2I4GX85"/>